<dbReference type="RefSeq" id="WP_347704371.1">
    <property type="nucleotide sequence ID" value="NZ_JBDPZD010000002.1"/>
</dbReference>
<dbReference type="InterPro" id="IPR000182">
    <property type="entry name" value="GNAT_dom"/>
</dbReference>
<reference evidence="2 3" key="1">
    <citation type="submission" date="2024-05" db="EMBL/GenBank/DDBJ databases">
        <title>Roseateles sp. DJS-2-20 16S ribosomal RNA gene Genome sequencing and assembly.</title>
        <authorList>
            <person name="Woo H."/>
        </authorList>
    </citation>
    <scope>NUCLEOTIDE SEQUENCE [LARGE SCALE GENOMIC DNA]</scope>
    <source>
        <strain evidence="2 3">DJS-2-20</strain>
    </source>
</reference>
<dbReference type="SUPFAM" id="SSF55729">
    <property type="entry name" value="Acyl-CoA N-acyltransferases (Nat)"/>
    <property type="match status" value="1"/>
</dbReference>
<proteinExistence type="predicted"/>
<keyword evidence="2" id="KW-0808">Transferase</keyword>
<dbReference type="GO" id="GO:0016746">
    <property type="term" value="F:acyltransferase activity"/>
    <property type="evidence" value="ECO:0007669"/>
    <property type="project" value="UniProtKB-KW"/>
</dbReference>
<dbReference type="EMBL" id="JBDPZD010000002">
    <property type="protein sequence ID" value="MEO3691552.1"/>
    <property type="molecule type" value="Genomic_DNA"/>
</dbReference>
<keyword evidence="3" id="KW-1185">Reference proteome</keyword>
<dbReference type="Pfam" id="PF00583">
    <property type="entry name" value="Acetyltransf_1"/>
    <property type="match status" value="1"/>
</dbReference>
<name>A0ABV0G1E3_9BURK</name>
<protein>
    <submittedName>
        <fullName evidence="2">GNAT family N-acetyltransferase</fullName>
        <ecNumber evidence="2">2.3.1.-</ecNumber>
    </submittedName>
</protein>
<dbReference type="EC" id="2.3.1.-" evidence="2"/>
<dbReference type="Gene3D" id="3.40.630.30">
    <property type="match status" value="1"/>
</dbReference>
<keyword evidence="2" id="KW-0012">Acyltransferase</keyword>
<evidence type="ECO:0000313" key="2">
    <source>
        <dbReference type="EMBL" id="MEO3691552.1"/>
    </source>
</evidence>
<gene>
    <name evidence="2" type="ORF">ABDJ85_08740</name>
</gene>
<organism evidence="2 3">
    <name type="scientific">Roseateles paludis</name>
    <dbReference type="NCBI Taxonomy" id="3145238"/>
    <lineage>
        <taxon>Bacteria</taxon>
        <taxon>Pseudomonadati</taxon>
        <taxon>Pseudomonadota</taxon>
        <taxon>Betaproteobacteria</taxon>
        <taxon>Burkholderiales</taxon>
        <taxon>Sphaerotilaceae</taxon>
        <taxon>Roseateles</taxon>
    </lineage>
</organism>
<comment type="caution">
    <text evidence="2">The sequence shown here is derived from an EMBL/GenBank/DDBJ whole genome shotgun (WGS) entry which is preliminary data.</text>
</comment>
<accession>A0ABV0G1E3</accession>
<feature type="domain" description="N-acetyltransferase" evidence="1">
    <location>
        <begin position="61"/>
        <end position="142"/>
    </location>
</feature>
<dbReference type="InterPro" id="IPR016181">
    <property type="entry name" value="Acyl_CoA_acyltransferase"/>
</dbReference>
<sequence>MHVHRLNLQLNEDLAAARAVYLDVPAYALSAFGALRSAEVVDKALTDAFPADSTPEQRLSFLGCNKDQPQVLAQVVVGFPTPDVLGLTLLLVRQGVQRRHLACEMLDRLSRQARRWPGIQRWRTFVLESNAAANAFFGHSGFMVATPPQVLRGFHEGARCLERPIKARPVCRGGHGQGISHAARVTVPDGRVRVW</sequence>
<evidence type="ECO:0000313" key="3">
    <source>
        <dbReference type="Proteomes" id="UP001495147"/>
    </source>
</evidence>
<dbReference type="Proteomes" id="UP001495147">
    <property type="component" value="Unassembled WGS sequence"/>
</dbReference>
<evidence type="ECO:0000259" key="1">
    <source>
        <dbReference type="Pfam" id="PF00583"/>
    </source>
</evidence>